<evidence type="ECO:0000256" key="18">
    <source>
        <dbReference type="ARBA" id="ARBA00023180"/>
    </source>
</evidence>
<dbReference type="InterPro" id="IPR018378">
    <property type="entry name" value="C-type_lectin_CS"/>
</dbReference>
<keyword evidence="15" id="KW-0176">Collagen</keyword>
<evidence type="ECO:0000256" key="20">
    <source>
        <dbReference type="ARBA" id="ARBA00032886"/>
    </source>
</evidence>
<keyword evidence="11" id="KW-0106">Calcium</keyword>
<evidence type="ECO:0000256" key="22">
    <source>
        <dbReference type="SAM" id="Coils"/>
    </source>
</evidence>
<evidence type="ECO:0000256" key="13">
    <source>
        <dbReference type="ARBA" id="ARBA00022875"/>
    </source>
</evidence>
<keyword evidence="13" id="KW-0180">Complement pathway</keyword>
<keyword evidence="5" id="KW-0272">Extracellular matrix</keyword>
<keyword evidence="12" id="KW-0391">Immunity</keyword>
<dbReference type="SUPFAM" id="SSF57944">
    <property type="entry name" value="Triple coiled coil domain of C-type lectins"/>
    <property type="match status" value="1"/>
</dbReference>
<feature type="domain" description="C-type lectin" evidence="25">
    <location>
        <begin position="382"/>
        <end position="494"/>
    </location>
</feature>
<feature type="compositionally biased region" description="Basic and acidic residues" evidence="23">
    <location>
        <begin position="296"/>
        <end position="308"/>
    </location>
</feature>
<dbReference type="SMART" id="SM00034">
    <property type="entry name" value="CLECT"/>
    <property type="match status" value="2"/>
</dbReference>
<evidence type="ECO:0000256" key="15">
    <source>
        <dbReference type="ARBA" id="ARBA00023119"/>
    </source>
</evidence>
<dbReference type="GO" id="GO:0006958">
    <property type="term" value="P:complement activation, classical pathway"/>
    <property type="evidence" value="ECO:0007669"/>
    <property type="project" value="UniProtKB-KW"/>
</dbReference>
<evidence type="ECO:0000256" key="24">
    <source>
        <dbReference type="SAM" id="SignalP"/>
    </source>
</evidence>
<dbReference type="PANTHER" id="PTHR24024:SF35">
    <property type="entry name" value="MANNOSE-BINDING PROTEIN A"/>
    <property type="match status" value="1"/>
</dbReference>
<feature type="compositionally biased region" description="Basic and acidic residues" evidence="23">
    <location>
        <begin position="42"/>
        <end position="51"/>
    </location>
</feature>
<evidence type="ECO:0000256" key="16">
    <source>
        <dbReference type="ARBA" id="ARBA00023153"/>
    </source>
</evidence>
<keyword evidence="3" id="KW-0767">Surface film</keyword>
<evidence type="ECO:0000256" key="4">
    <source>
        <dbReference type="ARBA" id="ARBA00022525"/>
    </source>
</evidence>
<gene>
    <name evidence="26" type="ORF">H920_07593</name>
</gene>
<dbReference type="Proteomes" id="UP000028990">
    <property type="component" value="Unassembled WGS sequence"/>
</dbReference>
<dbReference type="InterPro" id="IPR001304">
    <property type="entry name" value="C-type_lectin-like"/>
</dbReference>
<dbReference type="GO" id="GO:0007585">
    <property type="term" value="P:respiratory gaseous exchange by respiratory system"/>
    <property type="evidence" value="ECO:0007669"/>
    <property type="project" value="UniProtKB-KW"/>
</dbReference>
<dbReference type="eggNOG" id="KOG4297">
    <property type="taxonomic scope" value="Eukaryota"/>
</dbReference>
<evidence type="ECO:0000256" key="23">
    <source>
        <dbReference type="SAM" id="MobiDB-lite"/>
    </source>
</evidence>
<dbReference type="PROSITE" id="PS00615">
    <property type="entry name" value="C_TYPE_LECTIN_1"/>
    <property type="match status" value="1"/>
</dbReference>
<dbReference type="PANTHER" id="PTHR24024">
    <property type="entry name" value="PULMONARY SURFACTANT-ASSOCIATED PROTEIN A"/>
    <property type="match status" value="1"/>
</dbReference>
<dbReference type="FunFam" id="3.10.100.10:FF:000088">
    <property type="entry name" value="Mannose-binding protein A"/>
    <property type="match status" value="1"/>
</dbReference>
<dbReference type="GO" id="GO:0005537">
    <property type="term" value="F:D-mannose binding"/>
    <property type="evidence" value="ECO:0007669"/>
    <property type="project" value="UniProtKB-KW"/>
</dbReference>
<keyword evidence="6" id="KW-0399">Innate immunity</keyword>
<keyword evidence="7" id="KW-0305">Gaseous exchange</keyword>
<feature type="compositionally biased region" description="Pro residues" evidence="23">
    <location>
        <begin position="54"/>
        <end position="65"/>
    </location>
</feature>
<feature type="region of interest" description="Disordered" evidence="23">
    <location>
        <begin position="291"/>
        <end position="345"/>
    </location>
</feature>
<sequence length="497" mass="52794">MLLCSLALTLILMTVSGIMCNRTEYCFGSPGIPGTPGSHGLPGRDGRDGMKGDPGPPGPMGPPGGMPGFPGCNGMSGTPGVPGERGDKGDPGERGPPGLPASLDEQIQTILHDLSHKILQSTGVLSLQGSMLAVGDKVFATNGQSVDFNAIKETCARAGGDIAAPRSPEENAAVASIVKKYNIYTYLGLMEGNTAGDFRYLDGAPVNYTNWYPGEPRGRGKEKCVEMYSDGTWNDRNCMQYRLAILRTMLLFPLFPILLLCVVKAKPSEIKACEESQKACSVITCGIPVTNGTPGRDGRDGPKGEKGDPGQGLRGLQGPPGKLGPPGKTGNPGLTGIKGQKGESGDISVVNSKLANLEREIRNLKSELDHIKKLQDFSLGKKSGKKFYVTNGEKTIFAKVKNLCTELGATVATPRNAEENKAIQEVANDNVFLGITDEVTEGQFMYVTGGQLAYSNWKKDEPNDHGTGEDCVLMLRDGLWNDISCTNAYLAVCEFSA</sequence>
<evidence type="ECO:0000256" key="6">
    <source>
        <dbReference type="ARBA" id="ARBA00022588"/>
    </source>
</evidence>
<evidence type="ECO:0000256" key="8">
    <source>
        <dbReference type="ARBA" id="ARBA00022729"/>
    </source>
</evidence>
<keyword evidence="22" id="KW-0175">Coiled coil</keyword>
<keyword evidence="19" id="KW-0379">Hydroxylation</keyword>
<keyword evidence="14" id="KW-0465">Mannose-binding</keyword>
<reference evidence="26 27" key="1">
    <citation type="submission" date="2013-11" db="EMBL/GenBank/DDBJ databases">
        <title>The Damaraland mole rat (Fukomys damarensis) genome and evolution of African mole rats.</title>
        <authorList>
            <person name="Gladyshev V.N."/>
            <person name="Fang X."/>
        </authorList>
    </citation>
    <scope>NUCLEOTIDE SEQUENCE [LARGE SCALE GENOMIC DNA]</scope>
    <source>
        <tissue evidence="26">Liver</tissue>
    </source>
</reference>
<evidence type="ECO:0000313" key="27">
    <source>
        <dbReference type="Proteomes" id="UP000028990"/>
    </source>
</evidence>
<evidence type="ECO:0000256" key="5">
    <source>
        <dbReference type="ARBA" id="ARBA00022530"/>
    </source>
</evidence>
<keyword evidence="18" id="KW-0325">Glycoprotein</keyword>
<evidence type="ECO:0000259" key="25">
    <source>
        <dbReference type="PROSITE" id="PS50041"/>
    </source>
</evidence>
<organism evidence="26 27">
    <name type="scientific">Fukomys damarensis</name>
    <name type="common">Damaraland mole rat</name>
    <name type="synonym">Cryptomys damarensis</name>
    <dbReference type="NCBI Taxonomy" id="885580"/>
    <lineage>
        <taxon>Eukaryota</taxon>
        <taxon>Metazoa</taxon>
        <taxon>Chordata</taxon>
        <taxon>Craniata</taxon>
        <taxon>Vertebrata</taxon>
        <taxon>Euteleostomi</taxon>
        <taxon>Mammalia</taxon>
        <taxon>Eutheria</taxon>
        <taxon>Euarchontoglires</taxon>
        <taxon>Glires</taxon>
        <taxon>Rodentia</taxon>
        <taxon>Hystricomorpha</taxon>
        <taxon>Bathyergidae</taxon>
        <taxon>Fukomys</taxon>
    </lineage>
</organism>
<evidence type="ECO:0000256" key="9">
    <source>
        <dbReference type="ARBA" id="ARBA00022734"/>
    </source>
</evidence>
<dbReference type="AlphaFoldDB" id="A0A091DKJ7"/>
<feature type="domain" description="C-type lectin" evidence="25">
    <location>
        <begin position="134"/>
        <end position="247"/>
    </location>
</feature>
<dbReference type="GO" id="GO:0005771">
    <property type="term" value="C:multivesicular body"/>
    <property type="evidence" value="ECO:0007669"/>
    <property type="project" value="TreeGrafter"/>
</dbReference>
<evidence type="ECO:0000256" key="2">
    <source>
        <dbReference type="ARBA" id="ARBA00004498"/>
    </source>
</evidence>
<evidence type="ECO:0000256" key="14">
    <source>
        <dbReference type="ARBA" id="ARBA00023035"/>
    </source>
</evidence>
<dbReference type="SUPFAM" id="SSF56436">
    <property type="entry name" value="C-type lectin-like"/>
    <property type="match status" value="2"/>
</dbReference>
<keyword evidence="16" id="KW-1018">Complement activation lectin pathway</keyword>
<evidence type="ECO:0000256" key="19">
    <source>
        <dbReference type="ARBA" id="ARBA00023278"/>
    </source>
</evidence>
<protein>
    <recommendedName>
        <fullName evidence="20">Mannan-binding protein</fullName>
    </recommendedName>
</protein>
<keyword evidence="9" id="KW-0430">Lectin</keyword>
<dbReference type="Pfam" id="PF01391">
    <property type="entry name" value="Collagen"/>
    <property type="match status" value="1"/>
</dbReference>
<feature type="compositionally biased region" description="Basic and acidic residues" evidence="23">
    <location>
        <begin position="84"/>
        <end position="93"/>
    </location>
</feature>
<evidence type="ECO:0000256" key="3">
    <source>
        <dbReference type="ARBA" id="ARBA00022439"/>
    </source>
</evidence>
<evidence type="ECO:0000256" key="12">
    <source>
        <dbReference type="ARBA" id="ARBA00022859"/>
    </source>
</evidence>
<keyword evidence="10" id="KW-0677">Repeat</keyword>
<dbReference type="PROSITE" id="PS50041">
    <property type="entry name" value="C_TYPE_LECTIN_2"/>
    <property type="match status" value="2"/>
</dbReference>
<dbReference type="InterPro" id="IPR016186">
    <property type="entry name" value="C-type_lectin-like/link_sf"/>
</dbReference>
<dbReference type="InterPro" id="IPR051077">
    <property type="entry name" value="Ca-dependent_lectin"/>
</dbReference>
<feature type="region of interest" description="Disordered" evidence="23">
    <location>
        <begin position="29"/>
        <end position="102"/>
    </location>
</feature>
<dbReference type="InterPro" id="IPR033990">
    <property type="entry name" value="Collectin_CTLD"/>
</dbReference>
<dbReference type="FunFam" id="3.10.100.10:FF:000056">
    <property type="entry name" value="Pulmonary surfactant-associated protein A"/>
    <property type="match status" value="1"/>
</dbReference>
<comment type="similarity">
    <text evidence="21">Belongs to the SFTPA family.</text>
</comment>
<proteinExistence type="inferred from homology"/>
<dbReference type="GO" id="GO:0001867">
    <property type="term" value="P:complement activation, lectin pathway"/>
    <property type="evidence" value="ECO:0007669"/>
    <property type="project" value="UniProtKB-KW"/>
</dbReference>
<comment type="subcellular location">
    <subcellularLocation>
        <location evidence="2">Secreted</location>
        <location evidence="2">Extracellular space</location>
        <location evidence="2">Extracellular matrix</location>
    </subcellularLocation>
    <subcellularLocation>
        <location evidence="1">Secreted</location>
        <location evidence="1">Extracellular space</location>
        <location evidence="1">Surface film</location>
    </subcellularLocation>
</comment>
<keyword evidence="4" id="KW-0964">Secreted</keyword>
<evidence type="ECO:0000256" key="7">
    <source>
        <dbReference type="ARBA" id="ARBA00022713"/>
    </source>
</evidence>
<keyword evidence="27" id="KW-1185">Reference proteome</keyword>
<keyword evidence="8 24" id="KW-0732">Signal</keyword>
<dbReference type="Gene3D" id="3.10.100.10">
    <property type="entry name" value="Mannose-Binding Protein A, subunit A"/>
    <property type="match status" value="2"/>
</dbReference>
<name>A0A091DKJ7_FUKDA</name>
<feature type="chain" id="PRO_5001873213" description="Mannan-binding protein" evidence="24">
    <location>
        <begin position="18"/>
        <end position="497"/>
    </location>
</feature>
<evidence type="ECO:0000256" key="21">
    <source>
        <dbReference type="ARBA" id="ARBA00038230"/>
    </source>
</evidence>
<evidence type="ECO:0000313" key="26">
    <source>
        <dbReference type="EMBL" id="KFO31013.1"/>
    </source>
</evidence>
<feature type="signal peptide" evidence="24">
    <location>
        <begin position="1"/>
        <end position="17"/>
    </location>
</feature>
<feature type="coiled-coil region" evidence="22">
    <location>
        <begin position="347"/>
        <end position="374"/>
    </location>
</feature>
<evidence type="ECO:0000256" key="17">
    <source>
        <dbReference type="ARBA" id="ARBA00023157"/>
    </source>
</evidence>
<dbReference type="GO" id="GO:0005581">
    <property type="term" value="C:collagen trimer"/>
    <property type="evidence" value="ECO:0007669"/>
    <property type="project" value="UniProtKB-KW"/>
</dbReference>
<dbReference type="InterPro" id="IPR016187">
    <property type="entry name" value="CTDL_fold"/>
</dbReference>
<dbReference type="InterPro" id="IPR008160">
    <property type="entry name" value="Collagen"/>
</dbReference>
<dbReference type="CDD" id="cd03591">
    <property type="entry name" value="CLECT_collectin_like"/>
    <property type="match status" value="1"/>
</dbReference>
<accession>A0A091DKJ7</accession>
<keyword evidence="17" id="KW-1015">Disulfide bond</keyword>
<evidence type="ECO:0000256" key="10">
    <source>
        <dbReference type="ARBA" id="ARBA00022737"/>
    </source>
</evidence>
<dbReference type="STRING" id="885580.ENSFDAP00000013883"/>
<evidence type="ECO:0000256" key="11">
    <source>
        <dbReference type="ARBA" id="ARBA00022837"/>
    </source>
</evidence>
<dbReference type="Pfam" id="PF00059">
    <property type="entry name" value="Lectin_C"/>
    <property type="match status" value="2"/>
</dbReference>
<dbReference type="GO" id="GO:0005615">
    <property type="term" value="C:extracellular space"/>
    <property type="evidence" value="ECO:0007669"/>
    <property type="project" value="TreeGrafter"/>
</dbReference>
<feature type="compositionally biased region" description="Low complexity" evidence="23">
    <location>
        <begin position="316"/>
        <end position="335"/>
    </location>
</feature>
<dbReference type="EMBL" id="KN122333">
    <property type="protein sequence ID" value="KFO31013.1"/>
    <property type="molecule type" value="Genomic_DNA"/>
</dbReference>
<evidence type="ECO:0000256" key="1">
    <source>
        <dbReference type="ARBA" id="ARBA00004364"/>
    </source>
</evidence>